<dbReference type="OrthoDB" id="100605at2"/>
<keyword evidence="6 12" id="KW-0479">Metal-binding</keyword>
<dbReference type="CDD" id="cd09601">
    <property type="entry name" value="M1_APN-Q_like"/>
    <property type="match status" value="1"/>
</dbReference>
<dbReference type="Proteomes" id="UP000000557">
    <property type="component" value="Chromosome"/>
</dbReference>
<evidence type="ECO:0000256" key="3">
    <source>
        <dbReference type="ARBA" id="ARBA00022438"/>
    </source>
</evidence>
<dbReference type="Gene3D" id="2.60.40.1910">
    <property type="match status" value="1"/>
</dbReference>
<evidence type="ECO:0000256" key="6">
    <source>
        <dbReference type="ARBA" id="ARBA00022723"/>
    </source>
</evidence>
<dbReference type="PATRIC" id="fig|251221.4.peg.742"/>
<keyword evidence="19" id="KW-1185">Reference proteome</keyword>
<dbReference type="InterPro" id="IPR042097">
    <property type="entry name" value="Aminopeptidase_N-like_N_sf"/>
</dbReference>
<dbReference type="InterPro" id="IPR050344">
    <property type="entry name" value="Peptidase_M1_aminopeptidases"/>
</dbReference>
<dbReference type="InterPro" id="IPR027268">
    <property type="entry name" value="Peptidase_M4/M1_CTD_sf"/>
</dbReference>
<dbReference type="FunFam" id="2.60.40.1910:FF:000012">
    <property type="entry name" value="Aminopeptidase"/>
    <property type="match status" value="1"/>
</dbReference>
<dbReference type="PRINTS" id="PR00756">
    <property type="entry name" value="ALADIPTASE"/>
</dbReference>
<dbReference type="FunFam" id="1.25.50.20:FF:000041">
    <property type="entry name" value="Aminopeptidase"/>
    <property type="match status" value="1"/>
</dbReference>
<feature type="binding site" evidence="11">
    <location>
        <position position="167"/>
    </location>
    <ligand>
        <name>substrate</name>
    </ligand>
</feature>
<dbReference type="InterPro" id="IPR034016">
    <property type="entry name" value="M1_APN-typ"/>
</dbReference>
<keyword evidence="4" id="KW-0963">Cytoplasm</keyword>
<feature type="binding site" evidence="11">
    <location>
        <position position="821"/>
    </location>
    <ligand>
        <name>substrate</name>
    </ligand>
</feature>
<evidence type="ECO:0000256" key="2">
    <source>
        <dbReference type="ARBA" id="ARBA00010136"/>
    </source>
</evidence>
<evidence type="ECO:0000256" key="4">
    <source>
        <dbReference type="ARBA" id="ARBA00022490"/>
    </source>
</evidence>
<feature type="domain" description="Peptidase M1 membrane alanine aminopeptidase" evidence="15">
    <location>
        <begin position="264"/>
        <end position="480"/>
    </location>
</feature>
<evidence type="ECO:0000256" key="14">
    <source>
        <dbReference type="RuleBase" id="RU364040"/>
    </source>
</evidence>
<dbReference type="KEGG" id="gvi:gll0729"/>
<evidence type="ECO:0000256" key="13">
    <source>
        <dbReference type="PIRSR" id="PIRSR634016-4"/>
    </source>
</evidence>
<dbReference type="Gene3D" id="2.60.40.1730">
    <property type="entry name" value="tricorn interacting facor f3 domain"/>
    <property type="match status" value="1"/>
</dbReference>
<keyword evidence="7 14" id="KW-0378">Hydrolase</keyword>
<dbReference type="InterPro" id="IPR024571">
    <property type="entry name" value="ERAP1-like_C_dom"/>
</dbReference>
<keyword evidence="8 12" id="KW-0862">Zinc</keyword>
<dbReference type="Gene3D" id="1.10.390.10">
    <property type="entry name" value="Neutral Protease Domain 2"/>
    <property type="match status" value="1"/>
</dbReference>
<dbReference type="Pfam" id="PF01433">
    <property type="entry name" value="Peptidase_M1"/>
    <property type="match status" value="1"/>
</dbReference>
<dbReference type="GO" id="GO:0070006">
    <property type="term" value="F:metalloaminopeptidase activity"/>
    <property type="evidence" value="ECO:0000318"/>
    <property type="project" value="GO_Central"/>
</dbReference>
<evidence type="ECO:0000256" key="9">
    <source>
        <dbReference type="ARBA" id="ARBA00023049"/>
    </source>
</evidence>
<organism evidence="18 19">
    <name type="scientific">Gloeobacter violaceus (strain ATCC 29082 / PCC 7421)</name>
    <dbReference type="NCBI Taxonomy" id="251221"/>
    <lineage>
        <taxon>Bacteria</taxon>
        <taxon>Bacillati</taxon>
        <taxon>Cyanobacteriota</taxon>
        <taxon>Cyanophyceae</taxon>
        <taxon>Gloeobacterales</taxon>
        <taxon>Gloeobacteraceae</taxon>
        <taxon>Gloeobacter</taxon>
    </lineage>
</organism>
<keyword evidence="9 14" id="KW-0482">Metalloprotease</keyword>
<dbReference type="AlphaFoldDB" id="Q7NMN6"/>
<feature type="binding site" evidence="12">
    <location>
        <position position="336"/>
    </location>
    <ligand>
        <name>Zn(2+)</name>
        <dbReference type="ChEBI" id="CHEBI:29105"/>
        <note>catalytic</note>
    </ligand>
</feature>
<dbReference type="HOGENOM" id="CLU_003705_0_1_3"/>
<comment type="catalytic activity">
    <reaction evidence="1">
        <text>Release of an N-terminal amino acid, Xaa-|-Yaa- from a peptide, amide or arylamide. Xaa is preferably Ala, but may be most amino acids including Pro (slow action). When a terminal hydrophobic residue is followed by a prolyl residue, the two may be released as an intact Xaa-Pro dipeptide.</text>
        <dbReference type="EC" id="3.4.11.2"/>
    </reaction>
</comment>
<proteinExistence type="inferred from homology"/>
<evidence type="ECO:0000256" key="8">
    <source>
        <dbReference type="ARBA" id="ARBA00022833"/>
    </source>
</evidence>
<feature type="binding site" evidence="12">
    <location>
        <position position="359"/>
    </location>
    <ligand>
        <name>Zn(2+)</name>
        <dbReference type="ChEBI" id="CHEBI:29105"/>
        <note>catalytic</note>
    </ligand>
</feature>
<evidence type="ECO:0000256" key="1">
    <source>
        <dbReference type="ARBA" id="ARBA00000098"/>
    </source>
</evidence>
<dbReference type="InterPro" id="IPR001930">
    <property type="entry name" value="Peptidase_M1"/>
</dbReference>
<dbReference type="SUPFAM" id="SSF55486">
    <property type="entry name" value="Metalloproteases ('zincins'), catalytic domain"/>
    <property type="match status" value="1"/>
</dbReference>
<dbReference type="PhylomeDB" id="Q7NMN6"/>
<dbReference type="Pfam" id="PF17900">
    <property type="entry name" value="Peptidase_M1_N"/>
    <property type="match status" value="1"/>
</dbReference>
<evidence type="ECO:0000313" key="19">
    <source>
        <dbReference type="Proteomes" id="UP000000557"/>
    </source>
</evidence>
<evidence type="ECO:0000259" key="17">
    <source>
        <dbReference type="Pfam" id="PF17900"/>
    </source>
</evidence>
<evidence type="ECO:0000256" key="7">
    <source>
        <dbReference type="ARBA" id="ARBA00022801"/>
    </source>
</evidence>
<evidence type="ECO:0000256" key="10">
    <source>
        <dbReference type="PIRSR" id="PIRSR634016-1"/>
    </source>
</evidence>
<dbReference type="EMBL" id="BA000045">
    <property type="protein sequence ID" value="BAC88670.1"/>
    <property type="molecule type" value="Genomic_DNA"/>
</dbReference>
<dbReference type="GO" id="GO:0043171">
    <property type="term" value="P:peptide catabolic process"/>
    <property type="evidence" value="ECO:0000318"/>
    <property type="project" value="GO_Central"/>
</dbReference>
<comment type="similarity">
    <text evidence="2 14">Belongs to the peptidase M1 family.</text>
</comment>
<feature type="active site" description="Proton acceptor" evidence="10">
    <location>
        <position position="337"/>
    </location>
</feature>
<protein>
    <recommendedName>
        <fullName evidence="14">Aminopeptidase</fullName>
        <ecNumber evidence="14">3.4.11.-</ecNumber>
    </recommendedName>
</protein>
<dbReference type="SUPFAM" id="SSF63737">
    <property type="entry name" value="Leukotriene A4 hydrolase N-terminal domain"/>
    <property type="match status" value="1"/>
</dbReference>
<evidence type="ECO:0000256" key="11">
    <source>
        <dbReference type="PIRSR" id="PIRSR634016-2"/>
    </source>
</evidence>
<dbReference type="GO" id="GO:0016285">
    <property type="term" value="F:alanyl aminopeptidase activity"/>
    <property type="evidence" value="ECO:0007669"/>
    <property type="project" value="UniProtKB-EC"/>
</dbReference>
<keyword evidence="3 14" id="KW-0031">Aminopeptidase</keyword>
<dbReference type="InterPro" id="IPR014782">
    <property type="entry name" value="Peptidase_M1_dom"/>
</dbReference>
<dbReference type="Pfam" id="PF11838">
    <property type="entry name" value="ERAP1_C"/>
    <property type="match status" value="1"/>
</dbReference>
<name>Q7NMN6_GLOVI</name>
<dbReference type="PANTHER" id="PTHR11533:SF174">
    <property type="entry name" value="PUROMYCIN-SENSITIVE AMINOPEPTIDASE-RELATED"/>
    <property type="match status" value="1"/>
</dbReference>
<evidence type="ECO:0000256" key="12">
    <source>
        <dbReference type="PIRSR" id="PIRSR634016-3"/>
    </source>
</evidence>
<dbReference type="FunFam" id="1.10.390.10:FF:000001">
    <property type="entry name" value="Aminopeptidase"/>
    <property type="match status" value="1"/>
</dbReference>
<evidence type="ECO:0000256" key="5">
    <source>
        <dbReference type="ARBA" id="ARBA00022670"/>
    </source>
</evidence>
<dbReference type="GO" id="GO:0006508">
    <property type="term" value="P:proteolysis"/>
    <property type="evidence" value="ECO:0007669"/>
    <property type="project" value="UniProtKB-KW"/>
</dbReference>
<feature type="site" description="Transition state stabilizer" evidence="13">
    <location>
        <position position="421"/>
    </location>
</feature>
<dbReference type="EC" id="3.4.11.-" evidence="14"/>
<dbReference type="InterPro" id="IPR045357">
    <property type="entry name" value="Aminopeptidase_N-like_N"/>
</dbReference>
<evidence type="ECO:0000259" key="16">
    <source>
        <dbReference type="Pfam" id="PF11838"/>
    </source>
</evidence>
<feature type="binding site" evidence="12">
    <location>
        <position position="340"/>
    </location>
    <ligand>
        <name>Zn(2+)</name>
        <dbReference type="ChEBI" id="CHEBI:29105"/>
        <note>catalytic</note>
    </ligand>
</feature>
<feature type="binding site" evidence="11">
    <location>
        <begin position="300"/>
        <end position="304"/>
    </location>
    <ligand>
        <name>substrate</name>
    </ligand>
</feature>
<dbReference type="FunCoup" id="Q7NMN6">
    <property type="interactions" value="29"/>
</dbReference>
<dbReference type="eggNOG" id="COG0308">
    <property type="taxonomic scope" value="Bacteria"/>
</dbReference>
<accession>Q7NMN6</accession>
<reference evidence="18 19" key="1">
    <citation type="journal article" date="2003" name="DNA Res.">
        <title>Complete genome structure of Gloeobacter violaceus PCC 7421, a cyanobacterium that lacks thylakoids.</title>
        <authorList>
            <person name="Nakamura Y."/>
            <person name="Kaneko T."/>
            <person name="Sato S."/>
            <person name="Mimuro M."/>
            <person name="Miyashita H."/>
            <person name="Tsuchiya T."/>
            <person name="Sasamoto S."/>
            <person name="Watanabe A."/>
            <person name="Kawashima K."/>
            <person name="Kishida Y."/>
            <person name="Kiyokawa C."/>
            <person name="Kohara M."/>
            <person name="Matsumoto M."/>
            <person name="Matsuno A."/>
            <person name="Nakazaki N."/>
            <person name="Shimpo S."/>
            <person name="Takeuchi C."/>
            <person name="Yamada M."/>
            <person name="Tabata S."/>
        </authorList>
    </citation>
    <scope>NUCLEOTIDE SEQUENCE [LARGE SCALE GENOMIC DNA]</scope>
    <source>
        <strain evidence="19">ATCC 29082 / PCC 7421</strain>
    </source>
</reference>
<sequence>MRVFREKVQVSMFRQLTGLTGLAIIAVLAVPAQAEPKFSFATTPGQLPRDVIPTRYAVEITPDPKSLTTIGTEVIDIEVRKPTRTVVLNALNLKVDKARLDGQLPGTVKIDPAKQTATITFARPIATGPHKLSLAFVGQVNAQAEGLYYVRYKTDKGEKLMFGTQMEPTDARRMFPLWDEPVFRTPFALTVNLPENFKAVSNMPVASEKRLGGGLKSIAFAPTPKMPSYLLVLCAGELESLDDQASGVKIGVVTTEGKSQNGRYAQEALKKLLPYYNDYFGVGYALPKLDQIAVPGGFGGAMENWGGITYNEAILLYDPARSSQSTKEAIFNVVAHEVAHQWFGNLVTMAWWDNLWLNEGFASWMDTKATDHFNPEWEVWLRANAAKNVAMQSDARSTTHPIQQPVTDPAQAASAFDEITYQKGEAFIRMLEAYLGEAKFRDGIRRYMKAHTLSNTTTADLWAALEEASGQPVQAIAAGWTEQPGFPVVTVSSRCEGGKQRLALRQDRFTVNDPNAKALLWKVPITYGEVGSDKVESFLLADKTATTTAEGCGAPVKLNRGDTGYYRVKYEGDLFNQLKQNFSRLQTADRVNLLSDTWALVQAKQAGARDYLSLAEAAKADTNLAVWQQILATLGEIDRLQIGQPGREPFQTYARALLQPVYQRVGWDAQPGELETTGLLRSSVLASLGKFKDEAVVAEARRRFEAFVRAPESLAPNLRPPVLSVVGRYADQATYDQLLSLARKTQSTEEKRNYYAALAGALDPKLAQQTLALSLKSEEEPNLSTNLVLQVAGSGEHREMAWEFAKQNYKALLDKRAFFNRYKYLPGLVANFTEPERAQEFEAFAKANLPAEALPEVSKGAEFVRASAGIKEQQMGEVDSWACSRTKIEGGKGTQFCLGVN</sequence>
<dbReference type="InParanoid" id="Q7NMN6"/>
<evidence type="ECO:0000313" key="18">
    <source>
        <dbReference type="EMBL" id="BAC88670.1"/>
    </source>
</evidence>
<reference evidence="18 19" key="2">
    <citation type="journal article" date="2003" name="DNA Res.">
        <title>Complete genome structure of Gloeobacter violaceus PCC 7421, a cyanobacterium that lacks thylakoids (supplement).</title>
        <authorList>
            <person name="Nakamura Y."/>
            <person name="Kaneko T."/>
            <person name="Sato S."/>
            <person name="Mimuro M."/>
            <person name="Miyashita H."/>
            <person name="Tsuchiya T."/>
            <person name="Sasamoto S."/>
            <person name="Watanabe A."/>
            <person name="Kawashima K."/>
            <person name="Kishida Y."/>
            <person name="Kiyokawa C."/>
            <person name="Kohara M."/>
            <person name="Matsumoto M."/>
            <person name="Matsuno A."/>
            <person name="Nakazaki N."/>
            <person name="Shimpo S."/>
            <person name="Takeuchi C."/>
            <person name="Yamada M."/>
            <person name="Tabata S."/>
        </authorList>
    </citation>
    <scope>NUCLEOTIDE SEQUENCE [LARGE SCALE GENOMIC DNA]</scope>
    <source>
        <strain evidence="19">ATCC 29082 / PCC 7421</strain>
    </source>
</reference>
<gene>
    <name evidence="18" type="ordered locus">gll0729</name>
</gene>
<feature type="domain" description="ERAP1-like C-terminal" evidence="16">
    <location>
        <begin position="556"/>
        <end position="853"/>
    </location>
</feature>
<dbReference type="EnsemblBacteria" id="BAC88670">
    <property type="protein sequence ID" value="BAC88670"/>
    <property type="gene ID" value="BAC88670"/>
</dbReference>
<feature type="domain" description="Aminopeptidase N-like N-terminal" evidence="17">
    <location>
        <begin position="53"/>
        <end position="230"/>
    </location>
</feature>
<evidence type="ECO:0000259" key="15">
    <source>
        <dbReference type="Pfam" id="PF01433"/>
    </source>
</evidence>
<comment type="cofactor">
    <cofactor evidence="12 14">
        <name>Zn(2+)</name>
        <dbReference type="ChEBI" id="CHEBI:29105"/>
    </cofactor>
    <text evidence="12 14">Binds 1 zinc ion per subunit.</text>
</comment>
<dbReference type="Gene3D" id="1.25.50.20">
    <property type="match status" value="1"/>
</dbReference>
<dbReference type="STRING" id="251221.gene:10758205"/>
<dbReference type="GO" id="GO:0008270">
    <property type="term" value="F:zinc ion binding"/>
    <property type="evidence" value="ECO:0007669"/>
    <property type="project" value="UniProtKB-UniRule"/>
</dbReference>
<dbReference type="PANTHER" id="PTHR11533">
    <property type="entry name" value="PROTEASE M1 ZINC METALLOPROTEASE"/>
    <property type="match status" value="1"/>
</dbReference>
<keyword evidence="5 14" id="KW-0645">Protease</keyword>